<dbReference type="AlphaFoldDB" id="A2F980"/>
<name>A2F980_TRIV3</name>
<protein>
    <recommendedName>
        <fullName evidence="3">Importin N-terminal domain-containing protein</fullName>
    </recommendedName>
</protein>
<evidence type="ECO:0000313" key="1">
    <source>
        <dbReference type="EMBL" id="EAX98558.1"/>
    </source>
</evidence>
<dbReference type="VEuPathDB" id="TrichDB:TVAGG3_0236920"/>
<dbReference type="InterPro" id="IPR016024">
    <property type="entry name" value="ARM-type_fold"/>
</dbReference>
<dbReference type="Proteomes" id="UP000001542">
    <property type="component" value="Unassembled WGS sequence"/>
</dbReference>
<dbReference type="SUPFAM" id="SSF48371">
    <property type="entry name" value="ARM repeat"/>
    <property type="match status" value="1"/>
</dbReference>
<dbReference type="KEGG" id="tva:4756356"/>
<sequence>MDEEKLISILQQCNSEDNELRAAGEEARLQLLNSDPNTFIATLLNCILSDNYKILRNYMFVLLISIFKHMKHIISIETLLNFYNFLNSNMSQLLNSALFDDLEKSWTCELFSYVIAYIHQLNEANDFDFNALINEFSSHIQPQFYLSIISQALDLSPDFCNIDLNLLLSIIAANSSCTKDIIQLYFSIIAKLSDDEVCKSLFPQILEIISNSDLTASFAVICRFCEKNAGFLQYIIVDLARFVSNVILNMDNEQTIITGIFVFSDAVINNPEICIKSFEFIDIFCDTFITIINHIDYIEDADESSNSIYSIAMSVINPIIEIIFCSMGPKILSLVKTVTENTEYLYGFLMFLGESINCFTSETTQELKQLILSVIEEDLSDNLRYAVMKIFSRISSTLLEDPRFFEYLVSGINDKEDERIMNLALIALKNLISIALKSFHSINRIIYGQSIEEVLLQVQEIILNAFNFAQTEKVVGNLIGVLSEIFNNRIDELDAEEVLGLYEQFYNQYNSSPVVISKILEVLPKIFMNFKKNNGELVNAKASQFFHACLAAYDSQNLDPQTQYVYMNSLLKMLDYVDSDIDESLGFLYHGCMNLLSEEIEPKEVDKNEVVDPVVFYTLINIKDGTKYVIEKAASDGLCETMDNLNKIIKKDIAEAILVANNFQEYNNFVQFYLRYLFSEKYLENFFSHSFKGMVNLLKRMRSVEGAEECVNQLKNIISDAIHYQKDVHNTTIEFYRIIKTTCKFVQLEKGFILEKENLFDDILDILYKSIRFQYDLYNNMSANEDDSIDYYTYFAKNMKDEESKDFIKLLGKISRERVEPWFREKIFPLILQTIDCELSINVELLFSFILLDPECNIFLELREMVYKFMNIFYQHMEEEDSNYAESELYKKYRNNGSLQKIAIPFFANLCDFVLSYNQNQEIILDLVEHLKDLTFNTIPDILDGTDLPNVFMIIFAKYSSYFTEDDLKENIDFITEQFIINFNLDFYGSYGWACLYLLSDWLLKYQEIFFEDYQQASAVNESTIVENFLTRIVQDESFKYKLSFEYIKVMKRFIQVSHKFPWVLDVMKRFYKNAQEQNKFSYQVNADQVSNFIGKYNYYCQEMINEHNKQAQNQ</sequence>
<reference evidence="1" key="1">
    <citation type="submission" date="2006-10" db="EMBL/GenBank/DDBJ databases">
        <authorList>
            <person name="Amadeo P."/>
            <person name="Zhao Q."/>
            <person name="Wortman J."/>
            <person name="Fraser-Liggett C."/>
            <person name="Carlton J."/>
        </authorList>
    </citation>
    <scope>NUCLEOTIDE SEQUENCE</scope>
    <source>
        <strain evidence="1">G3</strain>
    </source>
</reference>
<reference evidence="1" key="2">
    <citation type="journal article" date="2007" name="Science">
        <title>Draft genome sequence of the sexually transmitted pathogen Trichomonas vaginalis.</title>
        <authorList>
            <person name="Carlton J.M."/>
            <person name="Hirt R.P."/>
            <person name="Silva J.C."/>
            <person name="Delcher A.L."/>
            <person name="Schatz M."/>
            <person name="Zhao Q."/>
            <person name="Wortman J.R."/>
            <person name="Bidwell S.L."/>
            <person name="Alsmark U.C.M."/>
            <person name="Besteiro S."/>
            <person name="Sicheritz-Ponten T."/>
            <person name="Noel C.J."/>
            <person name="Dacks J.B."/>
            <person name="Foster P.G."/>
            <person name="Simillion C."/>
            <person name="Van de Peer Y."/>
            <person name="Miranda-Saavedra D."/>
            <person name="Barton G.J."/>
            <person name="Westrop G.D."/>
            <person name="Mueller S."/>
            <person name="Dessi D."/>
            <person name="Fiori P.L."/>
            <person name="Ren Q."/>
            <person name="Paulsen I."/>
            <person name="Zhang H."/>
            <person name="Bastida-Corcuera F.D."/>
            <person name="Simoes-Barbosa A."/>
            <person name="Brown M.T."/>
            <person name="Hayes R.D."/>
            <person name="Mukherjee M."/>
            <person name="Okumura C.Y."/>
            <person name="Schneider R."/>
            <person name="Smith A.J."/>
            <person name="Vanacova S."/>
            <person name="Villalvazo M."/>
            <person name="Haas B.J."/>
            <person name="Pertea M."/>
            <person name="Feldblyum T.V."/>
            <person name="Utterback T.R."/>
            <person name="Shu C.L."/>
            <person name="Osoegawa K."/>
            <person name="de Jong P.J."/>
            <person name="Hrdy I."/>
            <person name="Horvathova L."/>
            <person name="Zubacova Z."/>
            <person name="Dolezal P."/>
            <person name="Malik S.B."/>
            <person name="Logsdon J.M. Jr."/>
            <person name="Henze K."/>
            <person name="Gupta A."/>
            <person name="Wang C.C."/>
            <person name="Dunne R.L."/>
            <person name="Upcroft J.A."/>
            <person name="Upcroft P."/>
            <person name="White O."/>
            <person name="Salzberg S.L."/>
            <person name="Tang P."/>
            <person name="Chiu C.-H."/>
            <person name="Lee Y.-S."/>
            <person name="Embley T.M."/>
            <person name="Coombs G.H."/>
            <person name="Mottram J.C."/>
            <person name="Tachezy J."/>
            <person name="Fraser-Liggett C.M."/>
            <person name="Johnson P.J."/>
        </authorList>
    </citation>
    <scope>NUCLEOTIDE SEQUENCE [LARGE SCALE GENOMIC DNA]</scope>
    <source>
        <strain evidence="1">G3</strain>
    </source>
</reference>
<dbReference type="EMBL" id="DS113671">
    <property type="protein sequence ID" value="EAX98558.1"/>
    <property type="molecule type" value="Genomic_DNA"/>
</dbReference>
<proteinExistence type="predicted"/>
<dbReference type="Gene3D" id="1.25.10.10">
    <property type="entry name" value="Leucine-rich Repeat Variant"/>
    <property type="match status" value="1"/>
</dbReference>
<evidence type="ECO:0008006" key="3">
    <source>
        <dbReference type="Google" id="ProtNLM"/>
    </source>
</evidence>
<dbReference type="VEuPathDB" id="TrichDB:TVAG_281560"/>
<dbReference type="SMR" id="A2F980"/>
<accession>A2F980</accession>
<organism evidence="1 2">
    <name type="scientific">Trichomonas vaginalis (strain ATCC PRA-98 / G3)</name>
    <dbReference type="NCBI Taxonomy" id="412133"/>
    <lineage>
        <taxon>Eukaryota</taxon>
        <taxon>Metamonada</taxon>
        <taxon>Parabasalia</taxon>
        <taxon>Trichomonadida</taxon>
        <taxon>Trichomonadidae</taxon>
        <taxon>Trichomonas</taxon>
    </lineage>
</organism>
<evidence type="ECO:0000313" key="2">
    <source>
        <dbReference type="Proteomes" id="UP000001542"/>
    </source>
</evidence>
<keyword evidence="2" id="KW-1185">Reference proteome</keyword>
<dbReference type="InterPro" id="IPR011989">
    <property type="entry name" value="ARM-like"/>
</dbReference>
<dbReference type="InParanoid" id="A2F980"/>
<gene>
    <name evidence="1" type="ORF">TVAG_281560</name>
</gene>
<dbReference type="RefSeq" id="XP_001311488.1">
    <property type="nucleotide sequence ID" value="XM_001311487.1"/>
</dbReference>